<protein>
    <submittedName>
        <fullName evidence="5">DUF2147 domain-containing protein</fullName>
    </submittedName>
</protein>
<dbReference type="Proteomes" id="UP000569202">
    <property type="component" value="Unassembled WGS sequence"/>
</dbReference>
<dbReference type="OrthoDB" id="9814399at2"/>
<accession>A0A7Y2RFM1</accession>
<keyword evidence="7" id="KW-1185">Reference proteome</keyword>
<comment type="caution">
    <text evidence="5">The sequence shown here is derived from an EMBL/GenBank/DDBJ whole genome shotgun (WGS) entry which is preliminary data.</text>
</comment>
<gene>
    <name evidence="5" type="ORF">E0H85_06240</name>
    <name evidence="4" type="ORF">HLH13_14415</name>
    <name evidence="3" type="ORF">HLH17_08825</name>
</gene>
<dbReference type="Gene3D" id="2.40.128.520">
    <property type="match status" value="1"/>
</dbReference>
<evidence type="ECO:0000313" key="7">
    <source>
        <dbReference type="Proteomes" id="UP000546536"/>
    </source>
</evidence>
<evidence type="ECO:0000313" key="6">
    <source>
        <dbReference type="Proteomes" id="UP000291380"/>
    </source>
</evidence>
<evidence type="ECO:0000313" key="4">
    <source>
        <dbReference type="EMBL" id="NNH88870.1"/>
    </source>
</evidence>
<name>A0A241VJN8_9GAMM</name>
<dbReference type="Proteomes" id="UP000546536">
    <property type="component" value="Unassembled WGS sequence"/>
</dbReference>
<evidence type="ECO:0000313" key="8">
    <source>
        <dbReference type="Proteomes" id="UP000569202"/>
    </source>
</evidence>
<dbReference type="STRING" id="1977878.B9T23_05570"/>
<accession>A0A4R0ENN6</accession>
<accession>A0A7Y2PML8</accession>
<evidence type="ECO:0000256" key="1">
    <source>
        <dbReference type="SAM" id="SignalP"/>
    </source>
</evidence>
<dbReference type="PANTHER" id="PTHR36919:SF3">
    <property type="entry name" value="BLL5882 PROTEIN"/>
    <property type="match status" value="1"/>
</dbReference>
<dbReference type="RefSeq" id="WP_067723673.1">
    <property type="nucleotide sequence ID" value="NZ_JABERF010000004.1"/>
</dbReference>
<evidence type="ECO:0000313" key="3">
    <source>
        <dbReference type="EMBL" id="NNH77759.1"/>
    </source>
</evidence>
<dbReference type="EMBL" id="JABERL010000020">
    <property type="protein sequence ID" value="NNH77759.1"/>
    <property type="molecule type" value="Genomic_DNA"/>
</dbReference>
<dbReference type="InterPro" id="IPR019223">
    <property type="entry name" value="DUF2147"/>
</dbReference>
<keyword evidence="1" id="KW-0732">Signal</keyword>
<accession>A0A7Y2S1G0</accession>
<accession>A0A241VJN8</accession>
<evidence type="ECO:0000259" key="2">
    <source>
        <dbReference type="Pfam" id="PF09917"/>
    </source>
</evidence>
<dbReference type="EMBL" id="SJOA01000005">
    <property type="protein sequence ID" value="TCB60368.1"/>
    <property type="molecule type" value="Genomic_DNA"/>
</dbReference>
<reference evidence="5 6" key="1">
    <citation type="submission" date="2019-02" db="EMBL/GenBank/DDBJ databases">
        <title>High diversity of culturable Acinetobacter species in natural soil and water ecosystems.</title>
        <authorList>
            <person name="Radolfova-Krizova L."/>
            <person name="Nemec A."/>
        </authorList>
    </citation>
    <scope>NUCLEOTIDE SEQUENCE [LARGE SCALE GENOMIC DNA]</scope>
    <source>
        <strain evidence="5 6">ANC 4281</strain>
    </source>
</reference>
<dbReference type="Pfam" id="PF09917">
    <property type="entry name" value="DUF2147"/>
    <property type="match status" value="1"/>
</dbReference>
<feature type="domain" description="DUF2147" evidence="2">
    <location>
        <begin position="26"/>
        <end position="146"/>
    </location>
</feature>
<evidence type="ECO:0000313" key="5">
    <source>
        <dbReference type="EMBL" id="TCB60368.1"/>
    </source>
</evidence>
<dbReference type="AlphaFoldDB" id="A0A241VJN8"/>
<feature type="chain" id="PRO_5044569865" evidence="1">
    <location>
        <begin position="22"/>
        <end position="148"/>
    </location>
</feature>
<feature type="signal peptide" evidence="1">
    <location>
        <begin position="1"/>
        <end position="21"/>
    </location>
</feature>
<dbReference type="PANTHER" id="PTHR36919">
    <property type="entry name" value="BLR1215 PROTEIN"/>
    <property type="match status" value="1"/>
</dbReference>
<reference evidence="7 8" key="2">
    <citation type="submission" date="2020-04" db="EMBL/GenBank/DDBJ databases">
        <title>Acinetobacter Taxon 24.</title>
        <authorList>
            <person name="Nemec A."/>
            <person name="Radolfova-Krizova L."/>
            <person name="Higgins P.G."/>
            <person name="Spanelova P."/>
        </authorList>
    </citation>
    <scope>NUCLEOTIDE SEQUENCE [LARGE SCALE GENOMIC DNA]</scope>
    <source>
        <strain evidence="4 7">ANC 4279</strain>
        <strain evidence="3 8">ANC 5380</strain>
    </source>
</reference>
<organism evidence="5 6">
    <name type="scientific">Acinetobacter terrae</name>
    <dbReference type="NCBI Taxonomy" id="2731247"/>
    <lineage>
        <taxon>Bacteria</taxon>
        <taxon>Pseudomonadati</taxon>
        <taxon>Pseudomonadota</taxon>
        <taxon>Gammaproteobacteria</taxon>
        <taxon>Moraxellales</taxon>
        <taxon>Moraxellaceae</taxon>
        <taxon>Acinetobacter</taxon>
        <taxon>Acinetobacter Taxon 24</taxon>
    </lineage>
</organism>
<dbReference type="Proteomes" id="UP000291380">
    <property type="component" value="Unassembled WGS sequence"/>
</dbReference>
<sequence>MRNFKILAALLLSSSSSAVFAEDIAGTWKNIDDKTGSSKAIIEIRQETNGTYTAKIVKVTPRPGYTAKETCVNCPAPYTNKPILGMDVLKGLKPAAGSNFTHGKIIDPLSGHIYSMKAKLSPNGKRLTLRGYVGVSALGRSQTWIRND</sequence>
<dbReference type="EMBL" id="JABERG010000024">
    <property type="protein sequence ID" value="NNH88870.1"/>
    <property type="molecule type" value="Genomic_DNA"/>
</dbReference>
<proteinExistence type="predicted"/>